<feature type="compositionally biased region" description="Polar residues" evidence="3">
    <location>
        <begin position="45"/>
        <end position="58"/>
    </location>
</feature>
<evidence type="ECO:0000259" key="5">
    <source>
        <dbReference type="PROSITE" id="PS50850"/>
    </source>
</evidence>
<dbReference type="PROSITE" id="PS50850">
    <property type="entry name" value="MFS"/>
    <property type="match status" value="1"/>
</dbReference>
<keyword evidence="4" id="KW-0812">Transmembrane</keyword>
<reference evidence="6 7" key="1">
    <citation type="submission" date="2018-10" db="EMBL/GenBank/DDBJ databases">
        <title>Fifty Aureobasidium pullulans genomes reveal a recombining polyextremotolerant generalist.</title>
        <authorList>
            <person name="Gostincar C."/>
            <person name="Turk M."/>
            <person name="Zajc J."/>
            <person name="Gunde-Cimerman N."/>
        </authorList>
    </citation>
    <scope>NUCLEOTIDE SEQUENCE [LARGE SCALE GENOMIC DNA]</scope>
    <source>
        <strain evidence="6 7">EXF-6604</strain>
    </source>
</reference>
<dbReference type="Pfam" id="PF07690">
    <property type="entry name" value="MFS_1"/>
    <property type="match status" value="1"/>
</dbReference>
<dbReference type="SUPFAM" id="SSF103473">
    <property type="entry name" value="MFS general substrate transporter"/>
    <property type="match status" value="1"/>
</dbReference>
<comment type="similarity">
    <text evidence="2">Belongs to the major facilitator superfamily. Monocarboxylate porter (TC 2.A.1.13) family.</text>
</comment>
<keyword evidence="4" id="KW-1133">Transmembrane helix</keyword>
<evidence type="ECO:0000313" key="6">
    <source>
        <dbReference type="EMBL" id="THY25029.1"/>
    </source>
</evidence>
<feature type="transmembrane region" description="Helical" evidence="4">
    <location>
        <begin position="378"/>
        <end position="400"/>
    </location>
</feature>
<keyword evidence="4" id="KW-0472">Membrane</keyword>
<feature type="region of interest" description="Disordered" evidence="3">
    <location>
        <begin position="89"/>
        <end position="139"/>
    </location>
</feature>
<proteinExistence type="inferred from homology"/>
<gene>
    <name evidence="6" type="ORF">D6D01_05246</name>
</gene>
<feature type="transmembrane region" description="Helical" evidence="4">
    <location>
        <begin position="470"/>
        <end position="495"/>
    </location>
</feature>
<feature type="transmembrane region" description="Helical" evidence="4">
    <location>
        <begin position="274"/>
        <end position="297"/>
    </location>
</feature>
<accession>A0A4S9L878</accession>
<evidence type="ECO:0000256" key="2">
    <source>
        <dbReference type="ARBA" id="ARBA00006727"/>
    </source>
</evidence>
<feature type="compositionally biased region" description="Basic and acidic residues" evidence="3">
    <location>
        <begin position="59"/>
        <end position="69"/>
    </location>
</feature>
<dbReference type="Proteomes" id="UP000306584">
    <property type="component" value="Unassembled WGS sequence"/>
</dbReference>
<dbReference type="Gene3D" id="1.20.1250.20">
    <property type="entry name" value="MFS general substrate transporter like domains"/>
    <property type="match status" value="1"/>
</dbReference>
<evidence type="ECO:0000256" key="1">
    <source>
        <dbReference type="ARBA" id="ARBA00004141"/>
    </source>
</evidence>
<name>A0A4S9L878_AURPU</name>
<feature type="domain" description="Major facilitator superfamily (MFS) profile" evidence="5">
    <location>
        <begin position="163"/>
        <end position="558"/>
    </location>
</feature>
<comment type="subcellular location">
    <subcellularLocation>
        <location evidence="1">Membrane</location>
        <topology evidence="1">Multi-pass membrane protein</topology>
    </subcellularLocation>
</comment>
<feature type="non-terminal residue" evidence="6">
    <location>
        <position position="1"/>
    </location>
</feature>
<dbReference type="InterPro" id="IPR050327">
    <property type="entry name" value="Proton-linked_MCT"/>
</dbReference>
<dbReference type="AlphaFoldDB" id="A0A4S9L878"/>
<organism evidence="6 7">
    <name type="scientific">Aureobasidium pullulans</name>
    <name type="common">Black yeast</name>
    <name type="synonym">Pullularia pullulans</name>
    <dbReference type="NCBI Taxonomy" id="5580"/>
    <lineage>
        <taxon>Eukaryota</taxon>
        <taxon>Fungi</taxon>
        <taxon>Dikarya</taxon>
        <taxon>Ascomycota</taxon>
        <taxon>Pezizomycotina</taxon>
        <taxon>Dothideomycetes</taxon>
        <taxon>Dothideomycetidae</taxon>
        <taxon>Dothideales</taxon>
        <taxon>Saccotheciaceae</taxon>
        <taxon>Aureobasidium</taxon>
    </lineage>
</organism>
<evidence type="ECO:0000256" key="3">
    <source>
        <dbReference type="SAM" id="MobiDB-lite"/>
    </source>
</evidence>
<evidence type="ECO:0000256" key="4">
    <source>
        <dbReference type="SAM" id="Phobius"/>
    </source>
</evidence>
<sequence>LLFLCSFAIWSQAFLIVNSLTRKLCRKETSFLGDNAKTWGCTTTSVMDKHAQQPTPQRSTKEEYEDHDSSVSSTTADVEQEIIAANALNEGATQPYNDPNIAEAQGHQRSPHGIEHGEDVDGVSSQQFADGGEVEKQVTRRSIRSGKAVSVNNVAAIPNGGAKAWLQVLGAFFLFFNSWGISKLEALNLGENVFSVNTFGAYQTYYQSGILASSSPSDISWIGSVQAFLLMLVGALTGPIYDAGYFRALLSVGSFAVVFGFMMLSLASTYWQVILAQGICVGLGAGCLFVPSVAILSTYFSTKIATAMGLAAAGSSLGGVIYPIVFYRLEPRIGFPWATRVIGFIALATLVVANSVMRVRVLPAARRAVFDLNAFTELPYLFFVLGGFLAFMGLYAPFFYIESYGITYKITSESLGFYTLSIINSASVFGRIVPNLIADRTGPLNMIIPCCIISGIIALCLIPVRSEAALIVECILYGFFSGALVSLPPTVFVSLSPNRGVIGTRMGQGFSIISIGLLLGTPICGWILDGSGFTDVWVFAGVLVLGGGSLMGLSRFFKAGPKLVQRV</sequence>
<dbReference type="PANTHER" id="PTHR11360:SF234">
    <property type="entry name" value="MFS-TYPE TRANSPORTER DBAD-RELATED"/>
    <property type="match status" value="1"/>
</dbReference>
<dbReference type="InterPro" id="IPR036259">
    <property type="entry name" value="MFS_trans_sf"/>
</dbReference>
<evidence type="ECO:0000313" key="7">
    <source>
        <dbReference type="Proteomes" id="UP000306584"/>
    </source>
</evidence>
<feature type="transmembrane region" description="Helical" evidence="4">
    <location>
        <begin position="304"/>
        <end position="325"/>
    </location>
</feature>
<dbReference type="EMBL" id="QZBD01000192">
    <property type="protein sequence ID" value="THY25029.1"/>
    <property type="molecule type" value="Genomic_DNA"/>
</dbReference>
<feature type="transmembrane region" description="Helical" evidence="4">
    <location>
        <begin position="534"/>
        <end position="557"/>
    </location>
</feature>
<comment type="caution">
    <text evidence="6">The sequence shown here is derived from an EMBL/GenBank/DDBJ whole genome shotgun (WGS) entry which is preliminary data.</text>
</comment>
<dbReference type="InterPro" id="IPR020846">
    <property type="entry name" value="MFS_dom"/>
</dbReference>
<feature type="transmembrane region" description="Helical" evidence="4">
    <location>
        <begin position="446"/>
        <end position="464"/>
    </location>
</feature>
<feature type="transmembrane region" description="Helical" evidence="4">
    <location>
        <begin position="221"/>
        <end position="241"/>
    </location>
</feature>
<dbReference type="PANTHER" id="PTHR11360">
    <property type="entry name" value="MONOCARBOXYLATE TRANSPORTER"/>
    <property type="match status" value="1"/>
</dbReference>
<feature type="region of interest" description="Disordered" evidence="3">
    <location>
        <begin position="45"/>
        <end position="75"/>
    </location>
</feature>
<feature type="transmembrane region" description="Helical" evidence="4">
    <location>
        <begin position="248"/>
        <end position="268"/>
    </location>
</feature>
<dbReference type="InterPro" id="IPR011701">
    <property type="entry name" value="MFS"/>
</dbReference>
<protein>
    <submittedName>
        <fullName evidence="6">MFS general substrate transporter</fullName>
    </submittedName>
</protein>
<dbReference type="GO" id="GO:0016020">
    <property type="term" value="C:membrane"/>
    <property type="evidence" value="ECO:0007669"/>
    <property type="project" value="UniProtKB-SubCell"/>
</dbReference>
<dbReference type="GO" id="GO:0022857">
    <property type="term" value="F:transmembrane transporter activity"/>
    <property type="evidence" value="ECO:0007669"/>
    <property type="project" value="InterPro"/>
</dbReference>
<feature type="transmembrane region" description="Helical" evidence="4">
    <location>
        <begin position="507"/>
        <end position="528"/>
    </location>
</feature>
<feature type="transmembrane region" description="Helical" evidence="4">
    <location>
        <begin position="337"/>
        <end position="357"/>
    </location>
</feature>
<feature type="transmembrane region" description="Helical" evidence="4">
    <location>
        <begin position="415"/>
        <end position="434"/>
    </location>
</feature>